<feature type="domain" description="DNA-directed RNA polymerase RBP11-like dimerisation" evidence="5">
    <location>
        <begin position="16"/>
        <end position="44"/>
    </location>
</feature>
<dbReference type="InterPro" id="IPR009025">
    <property type="entry name" value="RBP11-like_dimer"/>
</dbReference>
<keyword evidence="4" id="KW-0812">Transmembrane</keyword>
<evidence type="ECO:0000256" key="1">
    <source>
        <dbReference type="ARBA" id="ARBA00022478"/>
    </source>
</evidence>
<keyword evidence="4" id="KW-0472">Membrane</keyword>
<evidence type="ECO:0000256" key="4">
    <source>
        <dbReference type="SAM" id="Phobius"/>
    </source>
</evidence>
<feature type="transmembrane region" description="Helical" evidence="4">
    <location>
        <begin position="58"/>
        <end position="78"/>
    </location>
</feature>
<keyword evidence="7" id="KW-1185">Reference proteome</keyword>
<evidence type="ECO:0000256" key="2">
    <source>
        <dbReference type="ARBA" id="ARBA00023163"/>
    </source>
</evidence>
<evidence type="ECO:0000259" key="5">
    <source>
        <dbReference type="Pfam" id="PF13656"/>
    </source>
</evidence>
<dbReference type="InterPro" id="IPR036603">
    <property type="entry name" value="RBP11-like"/>
</dbReference>
<dbReference type="GO" id="GO:0005665">
    <property type="term" value="C:RNA polymerase II, core complex"/>
    <property type="evidence" value="ECO:0007669"/>
    <property type="project" value="TreeGrafter"/>
</dbReference>
<dbReference type="AlphaFoldDB" id="A0A803MID5"/>
<evidence type="ECO:0000256" key="3">
    <source>
        <dbReference type="ARBA" id="ARBA00025751"/>
    </source>
</evidence>
<organism evidence="6 7">
    <name type="scientific">Chenopodium quinoa</name>
    <name type="common">Quinoa</name>
    <dbReference type="NCBI Taxonomy" id="63459"/>
    <lineage>
        <taxon>Eukaryota</taxon>
        <taxon>Viridiplantae</taxon>
        <taxon>Streptophyta</taxon>
        <taxon>Embryophyta</taxon>
        <taxon>Tracheophyta</taxon>
        <taxon>Spermatophyta</taxon>
        <taxon>Magnoliopsida</taxon>
        <taxon>eudicotyledons</taxon>
        <taxon>Gunneridae</taxon>
        <taxon>Pentapetalae</taxon>
        <taxon>Caryophyllales</taxon>
        <taxon>Chenopodiaceae</taxon>
        <taxon>Chenopodioideae</taxon>
        <taxon>Atripliceae</taxon>
        <taxon>Chenopodium</taxon>
    </lineage>
</organism>
<keyword evidence="4" id="KW-1133">Transmembrane helix</keyword>
<dbReference type="GO" id="GO:0046983">
    <property type="term" value="F:protein dimerization activity"/>
    <property type="evidence" value="ECO:0007669"/>
    <property type="project" value="InterPro"/>
</dbReference>
<reference evidence="6" key="1">
    <citation type="journal article" date="2017" name="Nature">
        <title>The genome of Chenopodium quinoa.</title>
        <authorList>
            <person name="Jarvis D.E."/>
            <person name="Ho Y.S."/>
            <person name="Lightfoot D.J."/>
            <person name="Schmoeckel S.M."/>
            <person name="Li B."/>
            <person name="Borm T.J.A."/>
            <person name="Ohyanagi H."/>
            <person name="Mineta K."/>
            <person name="Michell C.T."/>
            <person name="Saber N."/>
            <person name="Kharbatia N.M."/>
            <person name="Rupper R.R."/>
            <person name="Sharp A.R."/>
            <person name="Dally N."/>
            <person name="Boughton B.A."/>
            <person name="Woo Y.H."/>
            <person name="Gao G."/>
            <person name="Schijlen E.G.W.M."/>
            <person name="Guo X."/>
            <person name="Momin A.A."/>
            <person name="Negrao S."/>
            <person name="Al-Babili S."/>
            <person name="Gehring C."/>
            <person name="Roessner U."/>
            <person name="Jung C."/>
            <person name="Murphy K."/>
            <person name="Arold S.T."/>
            <person name="Gojobori T."/>
            <person name="van der Linden C.G."/>
            <person name="van Loo E.N."/>
            <person name="Jellen E.N."/>
            <person name="Maughan P.J."/>
            <person name="Tester M."/>
        </authorList>
    </citation>
    <scope>NUCLEOTIDE SEQUENCE [LARGE SCALE GENOMIC DNA]</scope>
    <source>
        <strain evidence="6">cv. PI 614886</strain>
    </source>
</reference>
<proteinExistence type="inferred from homology"/>
<feature type="transmembrane region" description="Helical" evidence="4">
    <location>
        <begin position="134"/>
        <end position="154"/>
    </location>
</feature>
<dbReference type="PANTHER" id="PTHR13946">
    <property type="entry name" value="DNA-DIRECTED RNA POLYMERASE I,II,III"/>
    <property type="match status" value="1"/>
</dbReference>
<dbReference type="GO" id="GO:0003899">
    <property type="term" value="F:DNA-directed RNA polymerase activity"/>
    <property type="evidence" value="ECO:0007669"/>
    <property type="project" value="TreeGrafter"/>
</dbReference>
<accession>A0A803MID5</accession>
<dbReference type="Pfam" id="PF13656">
    <property type="entry name" value="RNA_pol_L_2"/>
    <property type="match status" value="1"/>
</dbReference>
<dbReference type="GO" id="GO:0006366">
    <property type="term" value="P:transcription by RNA polymerase II"/>
    <property type="evidence" value="ECO:0007669"/>
    <property type="project" value="TreeGrafter"/>
</dbReference>
<evidence type="ECO:0000313" key="6">
    <source>
        <dbReference type="EnsemblPlants" id="AUR62029883-RA:cds"/>
    </source>
</evidence>
<keyword evidence="2" id="KW-0804">Transcription</keyword>
<dbReference type="Proteomes" id="UP000596660">
    <property type="component" value="Unplaced"/>
</dbReference>
<dbReference type="SUPFAM" id="SSF55257">
    <property type="entry name" value="RBP11-like subunits of RNA polymerase"/>
    <property type="match status" value="1"/>
</dbReference>
<feature type="transmembrane region" description="Helical" evidence="4">
    <location>
        <begin position="110"/>
        <end position="128"/>
    </location>
</feature>
<reference evidence="6" key="2">
    <citation type="submission" date="2021-03" db="UniProtKB">
        <authorList>
            <consortium name="EnsemblPlants"/>
        </authorList>
    </citation>
    <scope>IDENTIFICATION</scope>
</reference>
<evidence type="ECO:0000313" key="7">
    <source>
        <dbReference type="Proteomes" id="UP000596660"/>
    </source>
</evidence>
<sequence>MNAPDRYERFVVPEGVKKQLHGDPNVLFAGYKLPHPLQYKILVRELEDKYVLLRLAHLYEVAGLLASIVLCCYMRAAGLLSCRFYWAAWLLLFFLPVSAVLSCCRVEKGILVWTCFSLYCAAFCLVLADAVVLLSLLMLGQLAVLLVSTAAVHLL</sequence>
<comment type="similarity">
    <text evidence="3">Belongs to the archaeal Rpo11/eukaryotic RPB11/RPC19 RNA polymerase subunit family.</text>
</comment>
<dbReference type="Gramene" id="AUR62029883-RA">
    <property type="protein sequence ID" value="AUR62029883-RA:cds"/>
    <property type="gene ID" value="AUR62029883"/>
</dbReference>
<dbReference type="EnsemblPlants" id="AUR62029883-RA">
    <property type="protein sequence ID" value="AUR62029883-RA:cds"/>
    <property type="gene ID" value="AUR62029883"/>
</dbReference>
<name>A0A803MID5_CHEQI</name>
<feature type="transmembrane region" description="Helical" evidence="4">
    <location>
        <begin position="84"/>
        <end position="103"/>
    </location>
</feature>
<protein>
    <recommendedName>
        <fullName evidence="5">DNA-directed RNA polymerase RBP11-like dimerisation domain-containing protein</fullName>
    </recommendedName>
</protein>
<dbReference type="Gene3D" id="3.30.1360.10">
    <property type="entry name" value="RNA polymerase, RBP11-like subunit"/>
    <property type="match status" value="1"/>
</dbReference>
<keyword evidence="1" id="KW-0240">DNA-directed RNA polymerase</keyword>
<dbReference type="PANTHER" id="PTHR13946:SF16">
    <property type="entry name" value="DNA-DIRECTED RNA POLYMERASE II SUBUNIT RPB11"/>
    <property type="match status" value="1"/>
</dbReference>